<dbReference type="GO" id="GO:0005829">
    <property type="term" value="C:cytosol"/>
    <property type="evidence" value="ECO:0007669"/>
    <property type="project" value="UniProtKB-ARBA"/>
</dbReference>
<dbReference type="Proteomes" id="UP000509704">
    <property type="component" value="Chromosome 7"/>
</dbReference>
<dbReference type="PANTHER" id="PTHR43364:SF15">
    <property type="entry name" value="ARYL-ALCOHOL DEHYDROGENASE AAD16-RELATED"/>
    <property type="match status" value="1"/>
</dbReference>
<name>A0A7H9B817_ZYGMR</name>
<accession>A0A7H9B817</accession>
<dbReference type="InterPro" id="IPR050523">
    <property type="entry name" value="AKR_Detox_Biosynth"/>
</dbReference>
<dbReference type="SUPFAM" id="SSF51430">
    <property type="entry name" value="NAD(P)-linked oxidoreductase"/>
    <property type="match status" value="1"/>
</dbReference>
<evidence type="ECO:0000313" key="4">
    <source>
        <dbReference type="Proteomes" id="UP000509704"/>
    </source>
</evidence>
<evidence type="ECO:0000313" key="3">
    <source>
        <dbReference type="EMBL" id="QLG74129.1"/>
    </source>
</evidence>
<dbReference type="InterPro" id="IPR023210">
    <property type="entry name" value="NADP_OxRdtase_dom"/>
</dbReference>
<evidence type="ECO:0000259" key="2">
    <source>
        <dbReference type="Pfam" id="PF00248"/>
    </source>
</evidence>
<dbReference type="InterPro" id="IPR036812">
    <property type="entry name" value="NAD(P)_OxRdtase_dom_sf"/>
</dbReference>
<keyword evidence="1" id="KW-0560">Oxidoreductase</keyword>
<organism evidence="3 4">
    <name type="scientific">Zygotorulaspora mrakii</name>
    <name type="common">Zygosaccharomyces mrakii</name>
    <dbReference type="NCBI Taxonomy" id="42260"/>
    <lineage>
        <taxon>Eukaryota</taxon>
        <taxon>Fungi</taxon>
        <taxon>Dikarya</taxon>
        <taxon>Ascomycota</taxon>
        <taxon>Saccharomycotina</taxon>
        <taxon>Saccharomycetes</taxon>
        <taxon>Saccharomycetales</taxon>
        <taxon>Saccharomycetaceae</taxon>
        <taxon>Zygotorulaspora</taxon>
    </lineage>
</organism>
<dbReference type="FunFam" id="3.20.20.100:FF:000004">
    <property type="entry name" value="Oxidoreductase, aldo/keto reductase"/>
    <property type="match status" value="1"/>
</dbReference>
<evidence type="ECO:0000256" key="1">
    <source>
        <dbReference type="ARBA" id="ARBA00023002"/>
    </source>
</evidence>
<keyword evidence="4" id="KW-1185">Reference proteome</keyword>
<dbReference type="Gene3D" id="3.20.20.100">
    <property type="entry name" value="NADP-dependent oxidoreductase domain"/>
    <property type="match status" value="1"/>
</dbReference>
<dbReference type="AlphaFoldDB" id="A0A7H9B817"/>
<dbReference type="Pfam" id="PF00248">
    <property type="entry name" value="Aldo_ket_red"/>
    <property type="match status" value="1"/>
</dbReference>
<dbReference type="OrthoDB" id="48988at2759"/>
<dbReference type="GO" id="GO:0016491">
    <property type="term" value="F:oxidoreductase activity"/>
    <property type="evidence" value="ECO:0007669"/>
    <property type="project" value="UniProtKB-KW"/>
</dbReference>
<feature type="domain" description="NADP-dependent oxidoreductase" evidence="2">
    <location>
        <begin position="18"/>
        <end position="332"/>
    </location>
</feature>
<dbReference type="PANTHER" id="PTHR43364">
    <property type="entry name" value="NADH-SPECIFIC METHYLGLYOXAL REDUCTASE-RELATED"/>
    <property type="match status" value="1"/>
</dbReference>
<protein>
    <recommendedName>
        <fullName evidence="2">NADP-dependent oxidoreductase domain-containing protein</fullName>
    </recommendedName>
</protein>
<gene>
    <name evidence="3" type="ORF">HG535_0G00140</name>
</gene>
<dbReference type="EMBL" id="CP058610">
    <property type="protein sequence ID" value="QLG74129.1"/>
    <property type="molecule type" value="Genomic_DNA"/>
</dbReference>
<dbReference type="GeneID" id="59237912"/>
<dbReference type="KEGG" id="zmk:HG535_0G00140"/>
<dbReference type="RefSeq" id="XP_037145854.1">
    <property type="nucleotide sequence ID" value="XM_037289959.1"/>
</dbReference>
<sequence length="338" mass="38615">MSLVKQVKFGNTGLKISPIIVGCMSYGSSKWSPWVMDNKEKVFEILKYCYDRGIRTFDTADVYSNGKSERMLGEFLKHYNINRETVVILTKVRFAVNESMELPLSTLYKKDDATALALANQGGLSRKHILDGVAKSVERLGTYIDVLQIHRMDYDTPMEETLKALNDVIERGDVRYIGGSSMKATEFVEMQYIAEKHNWFKFSSWQSKYNLVYREDEREVIPYSKKHNIALIPWSPNNRGLLTRPFGETTARSDADPRLQQVTEEDKEIIKRIEKVAKDKGLTMAQVSSAWVLSKGCYPIIGLSSVERVKEAIGALDVTFTEEESKYLEECYAPKPEL</sequence>
<dbReference type="CDD" id="cd19079">
    <property type="entry name" value="AKR_EcYajO-like"/>
    <property type="match status" value="1"/>
</dbReference>
<reference evidence="3 4" key="1">
    <citation type="submission" date="2020-07" db="EMBL/GenBank/DDBJ databases">
        <title>The yeast mating-type switching endonuclease HO is a domesticated member of an unorthodox homing genetic element family.</title>
        <authorList>
            <person name="Coughlan A.Y."/>
            <person name="Lombardi L."/>
            <person name="Braun-Galleani S."/>
            <person name="Martos A.R."/>
            <person name="Galeote V."/>
            <person name="Bigey F."/>
            <person name="Dequin S."/>
            <person name="Byrne K.P."/>
            <person name="Wolfe K.H."/>
        </authorList>
    </citation>
    <scope>NUCLEOTIDE SEQUENCE [LARGE SCALE GENOMIC DNA]</scope>
    <source>
        <strain evidence="3 4">NRRL Y-6702</strain>
    </source>
</reference>
<proteinExistence type="predicted"/>